<evidence type="ECO:0000313" key="2">
    <source>
        <dbReference type="EMBL" id="KIL63937.1"/>
    </source>
</evidence>
<evidence type="ECO:0000313" key="3">
    <source>
        <dbReference type="Proteomes" id="UP000054549"/>
    </source>
</evidence>
<reference evidence="2 3" key="1">
    <citation type="submission" date="2014-04" db="EMBL/GenBank/DDBJ databases">
        <title>Evolutionary Origins and Diversification of the Mycorrhizal Mutualists.</title>
        <authorList>
            <consortium name="DOE Joint Genome Institute"/>
            <consortium name="Mycorrhizal Genomics Consortium"/>
            <person name="Kohler A."/>
            <person name="Kuo A."/>
            <person name="Nagy L.G."/>
            <person name="Floudas D."/>
            <person name="Copeland A."/>
            <person name="Barry K.W."/>
            <person name="Cichocki N."/>
            <person name="Veneault-Fourrey C."/>
            <person name="LaButti K."/>
            <person name="Lindquist E.A."/>
            <person name="Lipzen A."/>
            <person name="Lundell T."/>
            <person name="Morin E."/>
            <person name="Murat C."/>
            <person name="Riley R."/>
            <person name="Ohm R."/>
            <person name="Sun H."/>
            <person name="Tunlid A."/>
            <person name="Henrissat B."/>
            <person name="Grigoriev I.V."/>
            <person name="Hibbett D.S."/>
            <person name="Martin F."/>
        </authorList>
    </citation>
    <scope>NUCLEOTIDE SEQUENCE [LARGE SCALE GENOMIC DNA]</scope>
    <source>
        <strain evidence="2 3">Koide BX008</strain>
    </source>
</reference>
<organism evidence="2 3">
    <name type="scientific">Amanita muscaria (strain Koide BX008)</name>
    <dbReference type="NCBI Taxonomy" id="946122"/>
    <lineage>
        <taxon>Eukaryota</taxon>
        <taxon>Fungi</taxon>
        <taxon>Dikarya</taxon>
        <taxon>Basidiomycota</taxon>
        <taxon>Agaricomycotina</taxon>
        <taxon>Agaricomycetes</taxon>
        <taxon>Agaricomycetidae</taxon>
        <taxon>Agaricales</taxon>
        <taxon>Pluteineae</taxon>
        <taxon>Amanitaceae</taxon>
        <taxon>Amanita</taxon>
    </lineage>
</organism>
<dbReference type="Proteomes" id="UP000054549">
    <property type="component" value="Unassembled WGS sequence"/>
</dbReference>
<proteinExistence type="predicted"/>
<keyword evidence="3" id="KW-1185">Reference proteome</keyword>
<dbReference type="EMBL" id="KN818254">
    <property type="protein sequence ID" value="KIL63937.1"/>
    <property type="molecule type" value="Genomic_DNA"/>
</dbReference>
<sequence>MGKGGSARRLTTNSHARQEFLPTQTFPASFLPLAGPWQSFRRQRVDPPPPPWRPEGPFIDRKCAIL</sequence>
<dbReference type="AlphaFoldDB" id="A0A0C2WQJ2"/>
<dbReference type="HOGENOM" id="CLU_2838008_0_0_1"/>
<dbReference type="InParanoid" id="A0A0C2WQJ2"/>
<accession>A0A0C2WQJ2</accession>
<gene>
    <name evidence="2" type="ORF">M378DRAFT_163897</name>
</gene>
<feature type="region of interest" description="Disordered" evidence="1">
    <location>
        <begin position="40"/>
        <end position="59"/>
    </location>
</feature>
<feature type="compositionally biased region" description="Polar residues" evidence="1">
    <location>
        <begin position="9"/>
        <end position="27"/>
    </location>
</feature>
<name>A0A0C2WQJ2_AMAMK</name>
<feature type="non-terminal residue" evidence="2">
    <location>
        <position position="66"/>
    </location>
</feature>
<evidence type="ECO:0000256" key="1">
    <source>
        <dbReference type="SAM" id="MobiDB-lite"/>
    </source>
</evidence>
<protein>
    <submittedName>
        <fullName evidence="2">Uncharacterized protein</fullName>
    </submittedName>
</protein>
<feature type="region of interest" description="Disordered" evidence="1">
    <location>
        <begin position="1"/>
        <end position="29"/>
    </location>
</feature>